<proteinExistence type="predicted"/>
<evidence type="ECO:0000313" key="1">
    <source>
        <dbReference type="EMBL" id="CAD9084724.1"/>
    </source>
</evidence>
<dbReference type="AlphaFoldDB" id="A0A7S1PJ04"/>
<dbReference type="SUPFAM" id="SSF159245">
    <property type="entry name" value="AttH-like"/>
    <property type="match status" value="1"/>
</dbReference>
<name>A0A7S1PJ04_9EUKA</name>
<protein>
    <submittedName>
        <fullName evidence="1">Uncharacterized protein</fullName>
    </submittedName>
</protein>
<dbReference type="EMBL" id="HBGD01009715">
    <property type="protein sequence ID" value="CAD9084724.1"/>
    <property type="molecule type" value="Transcribed_RNA"/>
</dbReference>
<reference evidence="1" key="1">
    <citation type="submission" date="2021-01" db="EMBL/GenBank/DDBJ databases">
        <authorList>
            <person name="Corre E."/>
            <person name="Pelletier E."/>
            <person name="Niang G."/>
            <person name="Scheremetjew M."/>
            <person name="Finn R."/>
            <person name="Kale V."/>
            <person name="Holt S."/>
            <person name="Cochrane G."/>
            <person name="Meng A."/>
            <person name="Brown T."/>
            <person name="Cohen L."/>
        </authorList>
    </citation>
    <scope>NUCLEOTIDE SEQUENCE</scope>
    <source>
        <strain evidence="1">WS</strain>
    </source>
</reference>
<sequence>MRKSYPSYFFPNAKGPRSELDTFDHFEAKASHLDMHLWNKNDPSFSRMQQLMGEPHNGHAFQVSGVTSDRLTAWNLTFTKIPSIGSHCISKKAKINMMHPDFSWLSLVPAASVVGSIMHDNVTYNIDGFGSMEHVYGDMVQPALSWTYSFFHDGKSFMMLAQGRKHMERAANTFVVETEGRRFSFGPNEYEVHHKFRRGFEYPHLTRVFGYTDTELIQADIMCMGDSFASDAKRGAAEMRAQFNITICLRNNLTNCKIITQNGAGWSEYYSFSMLDRRYLPILHQIPYRLLLGFSQQLLRMEGWLVLLTLLLSRTGLRSSSKKKKML</sequence>
<gene>
    <name evidence="1" type="ORF">PCOS0759_LOCUS7978</name>
</gene>
<organism evidence="1">
    <name type="scientific">Percolomonas cosmopolitus</name>
    <dbReference type="NCBI Taxonomy" id="63605"/>
    <lineage>
        <taxon>Eukaryota</taxon>
        <taxon>Discoba</taxon>
        <taxon>Heterolobosea</taxon>
        <taxon>Tetramitia</taxon>
        <taxon>Eutetramitia</taxon>
        <taxon>Percolomonadidae</taxon>
        <taxon>Percolomonas</taxon>
    </lineage>
</organism>
<accession>A0A7S1PJ04</accession>